<dbReference type="InterPro" id="IPR037257">
    <property type="entry name" value="T2SS_E_N_sf"/>
</dbReference>
<name>A0A2G1VBS5_9GAMM</name>
<dbReference type="AlphaFoldDB" id="A0A2G1VBS5"/>
<dbReference type="SUPFAM" id="SSF160246">
    <property type="entry name" value="EspE N-terminal domain-like"/>
    <property type="match status" value="1"/>
</dbReference>
<accession>A0A2G1VBS5</accession>
<dbReference type="OrthoDB" id="8750002at2"/>
<dbReference type="Proteomes" id="UP000229044">
    <property type="component" value="Unassembled WGS sequence"/>
</dbReference>
<gene>
    <name evidence="1" type="ORF">CLH62_18660</name>
</gene>
<evidence type="ECO:0000313" key="1">
    <source>
        <dbReference type="EMBL" id="PHQ24132.1"/>
    </source>
</evidence>
<keyword evidence="2" id="KW-1185">Reference proteome</keyword>
<sequence>MRIRQGFEEKSRLGRLLVNRGYLSEGQVEEGLKVQHETGQRLGEVFIQAGWLTEKELHRVLKHQSRYRNAAALVTMVTLPFQPLVTFAASNTTDASQSGMETGELYQRGNLAPLTETELAAVSGQGDPTLLDRIGLVGAMAENPTGGDSTGGSPAADVIEGLKLTANIFVPVLNFLESDFTVSGVHYREGEPRYAVRDDGALMLAFPERIEEIRMDNIRVTGSQGPSMGNVSIHDIRFHPDSTMTIYTR</sequence>
<comment type="caution">
    <text evidence="1">The sequence shown here is derived from an EMBL/GenBank/DDBJ whole genome shotgun (WGS) entry which is preliminary data.</text>
</comment>
<organism evidence="1 2">
    <name type="scientific">Marinobacter guineae</name>
    <dbReference type="NCBI Taxonomy" id="432303"/>
    <lineage>
        <taxon>Bacteria</taxon>
        <taxon>Pseudomonadati</taxon>
        <taxon>Pseudomonadota</taxon>
        <taxon>Gammaproteobacteria</taxon>
        <taxon>Pseudomonadales</taxon>
        <taxon>Marinobacteraceae</taxon>
        <taxon>Marinobacter</taxon>
    </lineage>
</organism>
<proteinExistence type="predicted"/>
<evidence type="ECO:0000313" key="2">
    <source>
        <dbReference type="Proteomes" id="UP000229044"/>
    </source>
</evidence>
<reference evidence="1 2" key="1">
    <citation type="submission" date="2017-09" db="EMBL/GenBank/DDBJ databases">
        <title>The draft genome sequences of Marinobacter guineae M3B.</title>
        <authorList>
            <person name="Cao J."/>
        </authorList>
    </citation>
    <scope>NUCLEOTIDE SEQUENCE [LARGE SCALE GENOMIC DNA]</scope>
    <source>
        <strain evidence="1 2">M3B</strain>
    </source>
</reference>
<protein>
    <submittedName>
        <fullName evidence="1">Pilus assembly protein PilB</fullName>
    </submittedName>
</protein>
<dbReference type="EMBL" id="NTFI01000006">
    <property type="protein sequence ID" value="PHQ24132.1"/>
    <property type="molecule type" value="Genomic_DNA"/>
</dbReference>
<dbReference type="RefSeq" id="WP_099619707.1">
    <property type="nucleotide sequence ID" value="NZ_KZ319342.1"/>
</dbReference>